<name>A0ABV6VJL3_9ACTN</name>
<evidence type="ECO:0000313" key="2">
    <source>
        <dbReference type="Proteomes" id="UP001592582"/>
    </source>
</evidence>
<keyword evidence="2" id="KW-1185">Reference proteome</keyword>
<comment type="caution">
    <text evidence="1">The sequence shown here is derived from an EMBL/GenBank/DDBJ whole genome shotgun (WGS) entry which is preliminary data.</text>
</comment>
<dbReference type="EMBL" id="JBHEZX010000019">
    <property type="protein sequence ID" value="MFC1413876.1"/>
    <property type="molecule type" value="Genomic_DNA"/>
</dbReference>
<dbReference type="Proteomes" id="UP001592582">
    <property type="component" value="Unassembled WGS sequence"/>
</dbReference>
<accession>A0ABV6VJL3</accession>
<reference evidence="1 2" key="1">
    <citation type="submission" date="2024-09" db="EMBL/GenBank/DDBJ databases">
        <authorList>
            <person name="Lee S.D."/>
        </authorList>
    </citation>
    <scope>NUCLEOTIDE SEQUENCE [LARGE SCALE GENOMIC DNA]</scope>
    <source>
        <strain evidence="1 2">N1-1</strain>
    </source>
</reference>
<evidence type="ECO:0000313" key="1">
    <source>
        <dbReference type="EMBL" id="MFC1413876.1"/>
    </source>
</evidence>
<sequence>MSAFRKLRDHLQHQVLGGLATLAATEINDVYALAFLVDNQDDDPRRPVLTVRHNTRAQVRIALRTADNTVDEPVDEPADSPADARWNLAYWLPGELVVIADSARDPIGAALRETWIRALGLWYEGGLDAEGHPAAIGLLALEIESCFNEECVRLARALHSTGTLEGALGRPVPILIPEWEHGSGTAGQTLAANPAGLAREYIDWTRGQGH</sequence>
<proteinExistence type="predicted"/>
<gene>
    <name evidence="1" type="ORF">ACEZDG_31910</name>
</gene>
<organism evidence="1 2">
    <name type="scientific">Streptacidiphilus alkalitolerans</name>
    <dbReference type="NCBI Taxonomy" id="3342712"/>
    <lineage>
        <taxon>Bacteria</taxon>
        <taxon>Bacillati</taxon>
        <taxon>Actinomycetota</taxon>
        <taxon>Actinomycetes</taxon>
        <taxon>Kitasatosporales</taxon>
        <taxon>Streptomycetaceae</taxon>
        <taxon>Streptacidiphilus</taxon>
    </lineage>
</organism>
<protein>
    <submittedName>
        <fullName evidence="1">Uncharacterized protein</fullName>
    </submittedName>
</protein>